<proteinExistence type="predicted"/>
<gene>
    <name evidence="4" type="ORF">E6O75_ATG10740</name>
</gene>
<feature type="domain" description="SH3" evidence="3">
    <location>
        <begin position="22"/>
        <end position="88"/>
    </location>
</feature>
<dbReference type="Pfam" id="PF07653">
    <property type="entry name" value="SH3_2"/>
    <property type="match status" value="1"/>
</dbReference>
<dbReference type="EMBL" id="SNSC02000015">
    <property type="protein sequence ID" value="TID18095.1"/>
    <property type="molecule type" value="Genomic_DNA"/>
</dbReference>
<dbReference type="AlphaFoldDB" id="A0A4Z1P9R7"/>
<dbReference type="PANTHER" id="PTHR46026">
    <property type="entry name" value="RHO-TYPE GUANINE NUCLEOTIDE EXCHANGE FACTOR, ISOFORM F"/>
    <property type="match status" value="1"/>
</dbReference>
<dbReference type="Gene3D" id="2.30.30.40">
    <property type="entry name" value="SH3 Domains"/>
    <property type="match status" value="1"/>
</dbReference>
<accession>A0A4Z1P9R7</accession>
<evidence type="ECO:0000259" key="3">
    <source>
        <dbReference type="PROSITE" id="PS50002"/>
    </source>
</evidence>
<comment type="caution">
    <text evidence="4">The sequence shown here is derived from an EMBL/GenBank/DDBJ whole genome shotgun (WGS) entry which is preliminary data.</text>
</comment>
<dbReference type="InterPro" id="IPR036028">
    <property type="entry name" value="SH3-like_dom_sf"/>
</dbReference>
<dbReference type="SUPFAM" id="SSF50044">
    <property type="entry name" value="SH3-domain"/>
    <property type="match status" value="1"/>
</dbReference>
<evidence type="ECO:0000313" key="5">
    <source>
        <dbReference type="Proteomes" id="UP000298493"/>
    </source>
</evidence>
<dbReference type="STRING" id="86259.A0A4Z1P9R7"/>
<dbReference type="PANTHER" id="PTHR46026:SF1">
    <property type="entry name" value="RHO-TYPE GUANINE NUCLEOTIDE EXCHANGE FACTOR, ISOFORM F"/>
    <property type="match status" value="1"/>
</dbReference>
<organism evidence="4 5">
    <name type="scientific">Venturia nashicola</name>
    <dbReference type="NCBI Taxonomy" id="86259"/>
    <lineage>
        <taxon>Eukaryota</taxon>
        <taxon>Fungi</taxon>
        <taxon>Dikarya</taxon>
        <taxon>Ascomycota</taxon>
        <taxon>Pezizomycotina</taxon>
        <taxon>Dothideomycetes</taxon>
        <taxon>Pleosporomycetidae</taxon>
        <taxon>Venturiales</taxon>
        <taxon>Venturiaceae</taxon>
        <taxon>Venturia</taxon>
    </lineage>
</organism>
<reference evidence="4 5" key="1">
    <citation type="submission" date="2019-04" db="EMBL/GenBank/DDBJ databases">
        <title>High contiguity whole genome sequence and gene annotation resource for two Venturia nashicola isolates.</title>
        <authorList>
            <person name="Prokchorchik M."/>
            <person name="Won K."/>
            <person name="Lee Y."/>
            <person name="Choi E.D."/>
            <person name="Segonzac C."/>
            <person name="Sohn K.H."/>
        </authorList>
    </citation>
    <scope>NUCLEOTIDE SEQUENCE [LARGE SCALE GENOMIC DNA]</scope>
    <source>
        <strain evidence="4 5">PRI2</strain>
    </source>
</reference>
<dbReference type="GO" id="GO:0051301">
    <property type="term" value="P:cell division"/>
    <property type="evidence" value="ECO:0007669"/>
    <property type="project" value="UniProtKB-KW"/>
</dbReference>
<keyword evidence="4" id="KW-0132">Cell division</keyword>
<dbReference type="PROSITE" id="PS50002">
    <property type="entry name" value="SH3"/>
    <property type="match status" value="1"/>
</dbReference>
<protein>
    <submittedName>
        <fullName evidence="4">Putative cell division control protein</fullName>
    </submittedName>
</protein>
<dbReference type="SMART" id="SM00326">
    <property type="entry name" value="SH3"/>
    <property type="match status" value="1"/>
</dbReference>
<evidence type="ECO:0000256" key="2">
    <source>
        <dbReference type="PROSITE-ProRule" id="PRU00192"/>
    </source>
</evidence>
<dbReference type="GO" id="GO:0005085">
    <property type="term" value="F:guanyl-nucleotide exchange factor activity"/>
    <property type="evidence" value="ECO:0007669"/>
    <property type="project" value="TreeGrafter"/>
</dbReference>
<evidence type="ECO:0000256" key="1">
    <source>
        <dbReference type="ARBA" id="ARBA00022443"/>
    </source>
</evidence>
<name>A0A4Z1P9R7_9PEZI</name>
<dbReference type="Proteomes" id="UP000298493">
    <property type="component" value="Unassembled WGS sequence"/>
</dbReference>
<dbReference type="OrthoDB" id="10255128at2759"/>
<dbReference type="GO" id="GO:0005737">
    <property type="term" value="C:cytoplasm"/>
    <property type="evidence" value="ECO:0007669"/>
    <property type="project" value="TreeGrafter"/>
</dbReference>
<keyword evidence="4" id="KW-0131">Cell cycle</keyword>
<dbReference type="PRINTS" id="PR00452">
    <property type="entry name" value="SH3DOMAIN"/>
</dbReference>
<sequence length="95" mass="10658">MPRSIFTNPFGLNEIDVTQVYPKPLFARVLYDYDGSSEGRLSIKKGDIIQIVLQAQNGWWDGVIQGSEYGRPKARGWFPSNYVEICTSAEAISSL</sequence>
<dbReference type="InterPro" id="IPR001452">
    <property type="entry name" value="SH3_domain"/>
</dbReference>
<keyword evidence="1 2" id="KW-0728">SH3 domain</keyword>
<evidence type="ECO:0000313" key="4">
    <source>
        <dbReference type="EMBL" id="TID18095.1"/>
    </source>
</evidence>
<keyword evidence="5" id="KW-1185">Reference proteome</keyword>